<dbReference type="RefSeq" id="WP_205188620.1">
    <property type="nucleotide sequence ID" value="NZ_JAFBFC010000007.1"/>
</dbReference>
<protein>
    <submittedName>
        <fullName evidence="4">SAM-dependent methyltransferase</fullName>
    </submittedName>
</protein>
<sequence>MINEYLRVFKARGWMKRNMPFLYSWHAYVGYELDLYESFKKPITIEEVAYKKSLREDLLQRWVEVGISIKYMKALSKGRFKTVRSFMLPSSKSNPRSTGVILKEMMELHIPTLLSYPDIMKKSQKQTFDHDEHGETVAQTSSLLEQLALPTLSRMIKKQNIQSLIDVGCGHGGYLQRLAGEFPDVQMIGIELNDDVAKEAINRCKDFNNIEIKCQDGNTWTPDEKVDLVLVNNLLHYISLNDRQSLFHQLSSWLHDKGVISVITPIQNPKHGKQFSSVFNSFFTAFDNLYPVPTEKEINQLAARAGLTVKEFRPLVKEGGWYRIMMER</sequence>
<keyword evidence="5" id="KW-1185">Reference proteome</keyword>
<dbReference type="Proteomes" id="UP000809829">
    <property type="component" value="Unassembled WGS sequence"/>
</dbReference>
<dbReference type="PANTHER" id="PTHR43861">
    <property type="entry name" value="TRANS-ACONITATE 2-METHYLTRANSFERASE-RELATED"/>
    <property type="match status" value="1"/>
</dbReference>
<keyword evidence="2" id="KW-0808">Transferase</keyword>
<dbReference type="Gene3D" id="3.40.50.150">
    <property type="entry name" value="Vaccinia Virus protein VP39"/>
    <property type="match status" value="1"/>
</dbReference>
<dbReference type="PANTHER" id="PTHR43861:SF1">
    <property type="entry name" value="TRANS-ACONITATE 2-METHYLTRANSFERASE"/>
    <property type="match status" value="1"/>
</dbReference>
<dbReference type="SUPFAM" id="SSF53335">
    <property type="entry name" value="S-adenosyl-L-methionine-dependent methyltransferases"/>
    <property type="match status" value="1"/>
</dbReference>
<comment type="caution">
    <text evidence="4">The sequence shown here is derived from an EMBL/GenBank/DDBJ whole genome shotgun (WGS) entry which is preliminary data.</text>
</comment>
<accession>A0ABS2R074</accession>
<evidence type="ECO:0000256" key="1">
    <source>
        <dbReference type="ARBA" id="ARBA00022603"/>
    </source>
</evidence>
<proteinExistence type="predicted"/>
<evidence type="ECO:0000313" key="4">
    <source>
        <dbReference type="EMBL" id="MBM7704622.1"/>
    </source>
</evidence>
<organism evidence="4 5">
    <name type="scientific">Priestia iocasae</name>
    <dbReference type="NCBI Taxonomy" id="2291674"/>
    <lineage>
        <taxon>Bacteria</taxon>
        <taxon>Bacillati</taxon>
        <taxon>Bacillota</taxon>
        <taxon>Bacilli</taxon>
        <taxon>Bacillales</taxon>
        <taxon>Bacillaceae</taxon>
        <taxon>Priestia</taxon>
    </lineage>
</organism>
<keyword evidence="1 4" id="KW-0489">Methyltransferase</keyword>
<dbReference type="Pfam" id="PF13649">
    <property type="entry name" value="Methyltransf_25"/>
    <property type="match status" value="1"/>
</dbReference>
<feature type="domain" description="Methyltransferase" evidence="3">
    <location>
        <begin position="165"/>
        <end position="258"/>
    </location>
</feature>
<evidence type="ECO:0000313" key="5">
    <source>
        <dbReference type="Proteomes" id="UP000809829"/>
    </source>
</evidence>
<name>A0ABS2R074_9BACI</name>
<gene>
    <name evidence="4" type="ORF">JOC83_003479</name>
</gene>
<dbReference type="CDD" id="cd02440">
    <property type="entry name" value="AdoMet_MTases"/>
    <property type="match status" value="1"/>
</dbReference>
<dbReference type="InterPro" id="IPR029063">
    <property type="entry name" value="SAM-dependent_MTases_sf"/>
</dbReference>
<dbReference type="GO" id="GO:0008168">
    <property type="term" value="F:methyltransferase activity"/>
    <property type="evidence" value="ECO:0007669"/>
    <property type="project" value="UniProtKB-KW"/>
</dbReference>
<dbReference type="InterPro" id="IPR041698">
    <property type="entry name" value="Methyltransf_25"/>
</dbReference>
<dbReference type="GO" id="GO:0032259">
    <property type="term" value="P:methylation"/>
    <property type="evidence" value="ECO:0007669"/>
    <property type="project" value="UniProtKB-KW"/>
</dbReference>
<evidence type="ECO:0000256" key="2">
    <source>
        <dbReference type="ARBA" id="ARBA00022679"/>
    </source>
</evidence>
<reference evidence="4 5" key="1">
    <citation type="submission" date="2021-01" db="EMBL/GenBank/DDBJ databases">
        <title>Genomic Encyclopedia of Type Strains, Phase IV (KMG-IV): sequencing the most valuable type-strain genomes for metagenomic binning, comparative biology and taxonomic classification.</title>
        <authorList>
            <person name="Goeker M."/>
        </authorList>
    </citation>
    <scope>NUCLEOTIDE SEQUENCE [LARGE SCALE GENOMIC DNA]</scope>
    <source>
        <strain evidence="4 5">DSM 104297</strain>
    </source>
</reference>
<evidence type="ECO:0000259" key="3">
    <source>
        <dbReference type="Pfam" id="PF13649"/>
    </source>
</evidence>
<dbReference type="EMBL" id="JAFBFC010000007">
    <property type="protein sequence ID" value="MBM7704622.1"/>
    <property type="molecule type" value="Genomic_DNA"/>
</dbReference>